<organism evidence="1">
    <name type="scientific">Tanacetum cinerariifolium</name>
    <name type="common">Dalmatian daisy</name>
    <name type="synonym">Chrysanthemum cinerariifolium</name>
    <dbReference type="NCBI Taxonomy" id="118510"/>
    <lineage>
        <taxon>Eukaryota</taxon>
        <taxon>Viridiplantae</taxon>
        <taxon>Streptophyta</taxon>
        <taxon>Embryophyta</taxon>
        <taxon>Tracheophyta</taxon>
        <taxon>Spermatophyta</taxon>
        <taxon>Magnoliopsida</taxon>
        <taxon>eudicotyledons</taxon>
        <taxon>Gunneridae</taxon>
        <taxon>Pentapetalae</taxon>
        <taxon>asterids</taxon>
        <taxon>campanulids</taxon>
        <taxon>Asterales</taxon>
        <taxon>Asteraceae</taxon>
        <taxon>Asteroideae</taxon>
        <taxon>Anthemideae</taxon>
        <taxon>Anthemidinae</taxon>
        <taxon>Tanacetum</taxon>
    </lineage>
</organism>
<protein>
    <submittedName>
        <fullName evidence="1">Uncharacterized protein</fullName>
    </submittedName>
</protein>
<comment type="caution">
    <text evidence="1">The sequence shown here is derived from an EMBL/GenBank/DDBJ whole genome shotgun (WGS) entry which is preliminary data.</text>
</comment>
<evidence type="ECO:0000313" key="1">
    <source>
        <dbReference type="EMBL" id="GFB04902.1"/>
    </source>
</evidence>
<dbReference type="AlphaFoldDB" id="A0A699KPB9"/>
<accession>A0A699KPB9</accession>
<dbReference type="EMBL" id="BKCJ010541035">
    <property type="protein sequence ID" value="GFB04902.1"/>
    <property type="molecule type" value="Genomic_DNA"/>
</dbReference>
<sequence>MLEEESRSKMLLKQSHRMVLEKKVNIKPINYIELNRLSKDFGKRFVPQQELSDEQAFRLQTLHSNTDQSASSSVKIKAPRELPKTLIASLKNDLRKFKGKDIVDNAAQVSNTTTIAPGMHKLDTVILAPKVKNNREAHEY</sequence>
<proteinExistence type="predicted"/>
<name>A0A699KPB9_TANCI</name>
<reference evidence="1" key="1">
    <citation type="journal article" date="2019" name="Sci. Rep.">
        <title>Draft genome of Tanacetum cinerariifolium, the natural source of mosquito coil.</title>
        <authorList>
            <person name="Yamashiro T."/>
            <person name="Shiraishi A."/>
            <person name="Satake H."/>
            <person name="Nakayama K."/>
        </authorList>
    </citation>
    <scope>NUCLEOTIDE SEQUENCE</scope>
</reference>
<gene>
    <name evidence="1" type="ORF">Tci_676873</name>
</gene>